<dbReference type="OrthoDB" id="5152172at2759"/>
<keyword evidence="2" id="KW-1185">Reference proteome</keyword>
<evidence type="ECO:0000313" key="2">
    <source>
        <dbReference type="Proteomes" id="UP000824596"/>
    </source>
</evidence>
<proteinExistence type="predicted"/>
<dbReference type="Proteomes" id="UP000824596">
    <property type="component" value="Unassembled WGS sequence"/>
</dbReference>
<sequence>MSPQILSIKHEAAIGARVTNWSPNRVAAKSEVILCKPSDWADWYEDFVARAETSKILKHVDIDQEGPGLVELQEPMTSEQLLAKHLRDATATWTQAFRVNPGTAGPRPELAEDLTDAQWNRIARLQAEYKVKMVTYSNHQRAYTDLAAWVRSTVDKTYLGNTSSKSNLRTIVRELKSSLAPTDTEQFDEARLKYRQVLGQTKRVKPEDWLVAWNKARLEGERRKIPELQGHAGISDFLTAVTTFDPVVFRADLLNLASEPGTRGFRSQKRRLCVATSIVSTASTSQSA</sequence>
<dbReference type="GeneID" id="68359286"/>
<organism evidence="1 2">
    <name type="scientific">Hirsutella rhossiliensis</name>
    <dbReference type="NCBI Taxonomy" id="111463"/>
    <lineage>
        <taxon>Eukaryota</taxon>
        <taxon>Fungi</taxon>
        <taxon>Dikarya</taxon>
        <taxon>Ascomycota</taxon>
        <taxon>Pezizomycotina</taxon>
        <taxon>Sordariomycetes</taxon>
        <taxon>Hypocreomycetidae</taxon>
        <taxon>Hypocreales</taxon>
        <taxon>Ophiocordycipitaceae</taxon>
        <taxon>Hirsutella</taxon>
    </lineage>
</organism>
<dbReference type="EMBL" id="JAIZPD010000015">
    <property type="protein sequence ID" value="KAH0958470.1"/>
    <property type="molecule type" value="Genomic_DNA"/>
</dbReference>
<protein>
    <submittedName>
        <fullName evidence="1">Uncharacterized protein</fullName>
    </submittedName>
</protein>
<evidence type="ECO:0000313" key="1">
    <source>
        <dbReference type="EMBL" id="KAH0958470.1"/>
    </source>
</evidence>
<name>A0A9P8MNT0_9HYPO</name>
<dbReference type="RefSeq" id="XP_044715983.1">
    <property type="nucleotide sequence ID" value="XM_044868628.1"/>
</dbReference>
<dbReference type="AlphaFoldDB" id="A0A9P8MNT0"/>
<comment type="caution">
    <text evidence="1">The sequence shown here is derived from an EMBL/GenBank/DDBJ whole genome shotgun (WGS) entry which is preliminary data.</text>
</comment>
<accession>A0A9P8MNT0</accession>
<reference evidence="1" key="1">
    <citation type="submission" date="2021-09" db="EMBL/GenBank/DDBJ databases">
        <title>A high-quality genome of the endoparasitic fungus Hirsutella rhossiliensis with a comparison of Hirsutella genomes reveals transposable elements contributing to genome size variation.</title>
        <authorList>
            <person name="Lin R."/>
            <person name="Jiao Y."/>
            <person name="Sun X."/>
            <person name="Ling J."/>
            <person name="Xie B."/>
            <person name="Cheng X."/>
        </authorList>
    </citation>
    <scope>NUCLEOTIDE SEQUENCE</scope>
    <source>
        <strain evidence="1">HR02</strain>
    </source>
</reference>
<gene>
    <name evidence="1" type="ORF">HRG_10157</name>
</gene>